<comment type="catalytic activity">
    <reaction evidence="6 7">
        <text>Release of N-terminal amino acids, preferentially methionine, from peptides and arylamides.</text>
        <dbReference type="EC" id="3.4.11.18"/>
    </reaction>
</comment>
<keyword evidence="4 6" id="KW-0479">Metal-binding</keyword>
<evidence type="ECO:0000256" key="2">
    <source>
        <dbReference type="ARBA" id="ARBA00022438"/>
    </source>
</evidence>
<evidence type="ECO:0000256" key="3">
    <source>
        <dbReference type="ARBA" id="ARBA00022670"/>
    </source>
</evidence>
<organism evidence="9 10">
    <name type="scientific">Candidatus Tagabacteria bacterium RIFCSPLOWO2_01_FULL_42_9</name>
    <dbReference type="NCBI Taxonomy" id="1802296"/>
    <lineage>
        <taxon>Bacteria</taxon>
        <taxon>Candidatus Tagaibacteriota</taxon>
    </lineage>
</organism>
<dbReference type="NCBIfam" id="TIGR00500">
    <property type="entry name" value="met_pdase_I"/>
    <property type="match status" value="1"/>
</dbReference>
<feature type="binding site" evidence="6">
    <location>
        <position position="232"/>
    </location>
    <ligand>
        <name>a divalent metal cation</name>
        <dbReference type="ChEBI" id="CHEBI:60240"/>
        <label>2</label>
        <note>catalytic</note>
    </ligand>
</feature>
<evidence type="ECO:0000256" key="7">
    <source>
        <dbReference type="RuleBase" id="RU003653"/>
    </source>
</evidence>
<dbReference type="Pfam" id="PF00557">
    <property type="entry name" value="Peptidase_M24"/>
    <property type="match status" value="1"/>
</dbReference>
<feature type="binding site" evidence="6">
    <location>
        <position position="77"/>
    </location>
    <ligand>
        <name>substrate</name>
    </ligand>
</feature>
<evidence type="ECO:0000256" key="6">
    <source>
        <dbReference type="HAMAP-Rule" id="MF_01974"/>
    </source>
</evidence>
<dbReference type="GO" id="GO:0005829">
    <property type="term" value="C:cytosol"/>
    <property type="evidence" value="ECO:0007669"/>
    <property type="project" value="TreeGrafter"/>
</dbReference>
<dbReference type="SUPFAM" id="SSF55920">
    <property type="entry name" value="Creatinase/aminopeptidase"/>
    <property type="match status" value="1"/>
</dbReference>
<evidence type="ECO:0000259" key="8">
    <source>
        <dbReference type="Pfam" id="PF00557"/>
    </source>
</evidence>
<comment type="subunit">
    <text evidence="6">Monomer.</text>
</comment>
<feature type="binding site" evidence="6">
    <location>
        <position position="168"/>
    </location>
    <ligand>
        <name>a divalent metal cation</name>
        <dbReference type="ChEBI" id="CHEBI:60240"/>
        <label>2</label>
        <note>catalytic</note>
    </ligand>
</feature>
<dbReference type="GO" id="GO:0006508">
    <property type="term" value="P:proteolysis"/>
    <property type="evidence" value="ECO:0007669"/>
    <property type="project" value="UniProtKB-KW"/>
</dbReference>
<dbReference type="Gene3D" id="3.90.230.10">
    <property type="entry name" value="Creatinase/methionine aminopeptidase superfamily"/>
    <property type="match status" value="1"/>
</dbReference>
<evidence type="ECO:0000313" key="10">
    <source>
        <dbReference type="Proteomes" id="UP000178116"/>
    </source>
</evidence>
<feature type="binding site" evidence="6">
    <location>
        <position position="105"/>
    </location>
    <ligand>
        <name>a divalent metal cation</name>
        <dbReference type="ChEBI" id="CHEBI:60240"/>
        <label>1</label>
    </ligand>
</feature>
<evidence type="ECO:0000256" key="5">
    <source>
        <dbReference type="ARBA" id="ARBA00022801"/>
    </source>
</evidence>
<dbReference type="EC" id="3.4.11.18" evidence="6 7"/>
<comment type="cofactor">
    <cofactor evidence="6">
        <name>Co(2+)</name>
        <dbReference type="ChEBI" id="CHEBI:48828"/>
    </cofactor>
    <cofactor evidence="6">
        <name>Zn(2+)</name>
        <dbReference type="ChEBI" id="CHEBI:29105"/>
    </cofactor>
    <cofactor evidence="6">
        <name>Mn(2+)</name>
        <dbReference type="ChEBI" id="CHEBI:29035"/>
    </cofactor>
    <cofactor evidence="6">
        <name>Fe(2+)</name>
        <dbReference type="ChEBI" id="CHEBI:29033"/>
    </cofactor>
    <text evidence="6">Binds 2 divalent metal cations per subunit. Has a high-affinity and a low affinity metal-binding site. The true nature of the physiological cofactor is under debate. The enzyme is active with cobalt, zinc, manganese or divalent iron ions. Most likely, methionine aminopeptidases function as mononuclear Fe(2+)-metalloproteases under physiological conditions, and the catalytically relevant metal-binding site has been assigned to the histidine-containing high-affinity site.</text>
</comment>
<feature type="domain" description="Peptidase M24" evidence="8">
    <location>
        <begin position="12"/>
        <end position="239"/>
    </location>
</feature>
<dbReference type="InterPro" id="IPR001714">
    <property type="entry name" value="Pept_M24_MAP"/>
</dbReference>
<proteinExistence type="inferred from homology"/>
<dbReference type="InterPro" id="IPR036005">
    <property type="entry name" value="Creatinase/aminopeptidase-like"/>
</dbReference>
<dbReference type="HAMAP" id="MF_01974">
    <property type="entry name" value="MetAP_1"/>
    <property type="match status" value="1"/>
</dbReference>
<feature type="binding site" evidence="6">
    <location>
        <position position="232"/>
    </location>
    <ligand>
        <name>a divalent metal cation</name>
        <dbReference type="ChEBI" id="CHEBI:60240"/>
        <label>1</label>
    </ligand>
</feature>
<evidence type="ECO:0000256" key="1">
    <source>
        <dbReference type="ARBA" id="ARBA00002521"/>
    </source>
</evidence>
<feature type="binding site" evidence="6">
    <location>
        <position position="175"/>
    </location>
    <ligand>
        <name>substrate</name>
    </ligand>
</feature>
<sequence length="248" mass="26885">MITIKTKEEIAIMREGGRILAEITKDLERMVKPGISTQELNRAAQALVLKSGGKCSFLGFNGYPACLCTSVNEEIVHAIPSGRILKEGDIVSLDLGMLYKGFHTDIAVTVPCGKVSPEINRLIRVTKKALKRGIKKVGPYNTFGDISNTIQRYIEDQGFSVVKDLCGHGIGRNLHEDPEILNYGSRHSGPEIKPGMVFCLEPMVAAGKGEIKKSKDGSAYETADGSLSAHFEHTMVATKNGAKVLTVI</sequence>
<dbReference type="GO" id="GO:0046872">
    <property type="term" value="F:metal ion binding"/>
    <property type="evidence" value="ECO:0007669"/>
    <property type="project" value="UniProtKB-UniRule"/>
</dbReference>
<name>A0A1G2LT37_9BACT</name>
<dbReference type="GO" id="GO:0070006">
    <property type="term" value="F:metalloaminopeptidase activity"/>
    <property type="evidence" value="ECO:0007669"/>
    <property type="project" value="UniProtKB-UniRule"/>
</dbReference>
<dbReference type="EMBL" id="MHRA01000043">
    <property type="protein sequence ID" value="OHA14786.1"/>
    <property type="molecule type" value="Genomic_DNA"/>
</dbReference>
<protein>
    <recommendedName>
        <fullName evidence="6 7">Methionine aminopeptidase</fullName>
        <shortName evidence="6">MAP</shortName>
        <shortName evidence="6">MetAP</shortName>
        <ecNumber evidence="6 7">3.4.11.18</ecNumber>
    </recommendedName>
    <alternativeName>
        <fullName evidence="6">Peptidase M</fullName>
    </alternativeName>
</protein>
<comment type="function">
    <text evidence="1 6">Removes the N-terminal methionine from nascent proteins. The N-terminal methionine is often cleaved when the second residue in the primary sequence is small and uncharged (Met-Ala-, Cys, Gly, Pro, Ser, Thr, or Val). Requires deformylation of the N(alpha)-formylated initiator methionine before it can be hydrolyzed.</text>
</comment>
<dbReference type="CDD" id="cd01086">
    <property type="entry name" value="MetAP1"/>
    <property type="match status" value="1"/>
</dbReference>
<dbReference type="GO" id="GO:0004239">
    <property type="term" value="F:initiator methionyl aminopeptidase activity"/>
    <property type="evidence" value="ECO:0007669"/>
    <property type="project" value="UniProtKB-UniRule"/>
</dbReference>
<feature type="binding site" evidence="6">
    <location>
        <position position="201"/>
    </location>
    <ligand>
        <name>a divalent metal cation</name>
        <dbReference type="ChEBI" id="CHEBI:60240"/>
        <label>2</label>
        <note>catalytic</note>
    </ligand>
</feature>
<dbReference type="PRINTS" id="PR00599">
    <property type="entry name" value="MAPEPTIDASE"/>
</dbReference>
<keyword evidence="5 6" id="KW-0378">Hydrolase</keyword>
<comment type="caution">
    <text evidence="9">The sequence shown here is derived from an EMBL/GenBank/DDBJ whole genome shotgun (WGS) entry which is preliminary data.</text>
</comment>
<dbReference type="InterPro" id="IPR000994">
    <property type="entry name" value="Pept_M24"/>
</dbReference>
<keyword evidence="2 6" id="KW-0031">Aminopeptidase</keyword>
<evidence type="ECO:0000313" key="9">
    <source>
        <dbReference type="EMBL" id="OHA14786.1"/>
    </source>
</evidence>
<comment type="similarity">
    <text evidence="6">Belongs to the peptidase M24A family. Methionine aminopeptidase type 1 subfamily.</text>
</comment>
<dbReference type="Proteomes" id="UP000178116">
    <property type="component" value="Unassembled WGS sequence"/>
</dbReference>
<dbReference type="InterPro" id="IPR002467">
    <property type="entry name" value="Pept_M24A_MAP1"/>
</dbReference>
<feature type="binding site" evidence="6">
    <location>
        <position position="94"/>
    </location>
    <ligand>
        <name>a divalent metal cation</name>
        <dbReference type="ChEBI" id="CHEBI:60240"/>
        <label>1</label>
    </ligand>
</feature>
<dbReference type="PANTHER" id="PTHR43330:SF27">
    <property type="entry name" value="METHIONINE AMINOPEPTIDASE"/>
    <property type="match status" value="1"/>
</dbReference>
<keyword evidence="3 6" id="KW-0645">Protease</keyword>
<gene>
    <name evidence="6" type="primary">map</name>
    <name evidence="9" type="ORF">A3A10_01390</name>
</gene>
<dbReference type="AlphaFoldDB" id="A0A1G2LT37"/>
<accession>A0A1G2LT37</accession>
<dbReference type="PANTHER" id="PTHR43330">
    <property type="entry name" value="METHIONINE AMINOPEPTIDASE"/>
    <property type="match status" value="1"/>
</dbReference>
<reference evidence="9 10" key="1">
    <citation type="journal article" date="2016" name="Nat. Commun.">
        <title>Thousands of microbial genomes shed light on interconnected biogeochemical processes in an aquifer system.</title>
        <authorList>
            <person name="Anantharaman K."/>
            <person name="Brown C.T."/>
            <person name="Hug L.A."/>
            <person name="Sharon I."/>
            <person name="Castelle C.J."/>
            <person name="Probst A.J."/>
            <person name="Thomas B.C."/>
            <person name="Singh A."/>
            <person name="Wilkins M.J."/>
            <person name="Karaoz U."/>
            <person name="Brodie E.L."/>
            <person name="Williams K.H."/>
            <person name="Hubbard S.S."/>
            <person name="Banfield J.F."/>
        </authorList>
    </citation>
    <scope>NUCLEOTIDE SEQUENCE [LARGE SCALE GENOMIC DNA]</scope>
</reference>
<feature type="binding site" evidence="6">
    <location>
        <position position="105"/>
    </location>
    <ligand>
        <name>a divalent metal cation</name>
        <dbReference type="ChEBI" id="CHEBI:60240"/>
        <label>2</label>
        <note>catalytic</note>
    </ligand>
</feature>
<evidence type="ECO:0000256" key="4">
    <source>
        <dbReference type="ARBA" id="ARBA00022723"/>
    </source>
</evidence>